<keyword evidence="2" id="KW-1185">Reference proteome</keyword>
<evidence type="ECO:0000313" key="2">
    <source>
        <dbReference type="Proteomes" id="UP000324222"/>
    </source>
</evidence>
<proteinExistence type="predicted"/>
<organism evidence="1 2">
    <name type="scientific">Portunus trituberculatus</name>
    <name type="common">Swimming crab</name>
    <name type="synonym">Neptunus trituberculatus</name>
    <dbReference type="NCBI Taxonomy" id="210409"/>
    <lineage>
        <taxon>Eukaryota</taxon>
        <taxon>Metazoa</taxon>
        <taxon>Ecdysozoa</taxon>
        <taxon>Arthropoda</taxon>
        <taxon>Crustacea</taxon>
        <taxon>Multicrustacea</taxon>
        <taxon>Malacostraca</taxon>
        <taxon>Eumalacostraca</taxon>
        <taxon>Eucarida</taxon>
        <taxon>Decapoda</taxon>
        <taxon>Pleocyemata</taxon>
        <taxon>Brachyura</taxon>
        <taxon>Eubrachyura</taxon>
        <taxon>Portunoidea</taxon>
        <taxon>Portunidae</taxon>
        <taxon>Portuninae</taxon>
        <taxon>Portunus</taxon>
    </lineage>
</organism>
<reference evidence="1 2" key="1">
    <citation type="submission" date="2019-05" db="EMBL/GenBank/DDBJ databases">
        <title>Another draft genome of Portunus trituberculatus and its Hox gene families provides insights of decapod evolution.</title>
        <authorList>
            <person name="Jeong J.-H."/>
            <person name="Song I."/>
            <person name="Kim S."/>
            <person name="Choi T."/>
            <person name="Kim D."/>
            <person name="Ryu S."/>
            <person name="Kim W."/>
        </authorList>
    </citation>
    <scope>NUCLEOTIDE SEQUENCE [LARGE SCALE GENOMIC DNA]</scope>
    <source>
        <tissue evidence="1">Muscle</tissue>
    </source>
</reference>
<name>A0A5B7J847_PORTR</name>
<evidence type="ECO:0000313" key="1">
    <source>
        <dbReference type="EMBL" id="MPC89108.1"/>
    </source>
</evidence>
<dbReference type="AlphaFoldDB" id="A0A5B7J847"/>
<dbReference type="EMBL" id="VSRR010079939">
    <property type="protein sequence ID" value="MPC89108.1"/>
    <property type="molecule type" value="Genomic_DNA"/>
</dbReference>
<sequence>MALENCPSEKKRRFLIRERDQLNDLLDTRSLCRPCYTTRLFAPRHPASSPASQSHASSHHASPRRVLYPFNSPFDPALIRHATAPTFFVPLLSLRRCRVRSCPTVHNCPGSNCACAEPNVYKDLSIKEKLFISDHDSMPYSQTK</sequence>
<dbReference type="Proteomes" id="UP000324222">
    <property type="component" value="Unassembled WGS sequence"/>
</dbReference>
<protein>
    <submittedName>
        <fullName evidence="1">Uncharacterized protein</fullName>
    </submittedName>
</protein>
<gene>
    <name evidence="1" type="ORF">E2C01_084041</name>
</gene>
<comment type="caution">
    <text evidence="1">The sequence shown here is derived from an EMBL/GenBank/DDBJ whole genome shotgun (WGS) entry which is preliminary data.</text>
</comment>
<accession>A0A5B7J847</accession>